<organism evidence="1">
    <name type="scientific">Rhizophora mucronata</name>
    <name type="common">Asiatic mangrove</name>
    <dbReference type="NCBI Taxonomy" id="61149"/>
    <lineage>
        <taxon>Eukaryota</taxon>
        <taxon>Viridiplantae</taxon>
        <taxon>Streptophyta</taxon>
        <taxon>Embryophyta</taxon>
        <taxon>Tracheophyta</taxon>
        <taxon>Spermatophyta</taxon>
        <taxon>Magnoliopsida</taxon>
        <taxon>eudicotyledons</taxon>
        <taxon>Gunneridae</taxon>
        <taxon>Pentapetalae</taxon>
        <taxon>rosids</taxon>
        <taxon>fabids</taxon>
        <taxon>Malpighiales</taxon>
        <taxon>Rhizophoraceae</taxon>
        <taxon>Rhizophora</taxon>
    </lineage>
</organism>
<dbReference type="AlphaFoldDB" id="A0A2P2Q2T6"/>
<dbReference type="EMBL" id="GGEC01080778">
    <property type="protein sequence ID" value="MBX61262.1"/>
    <property type="molecule type" value="Transcribed_RNA"/>
</dbReference>
<proteinExistence type="predicted"/>
<accession>A0A2P2Q2T6</accession>
<name>A0A2P2Q2T6_RHIMU</name>
<protein>
    <submittedName>
        <fullName evidence="1">Uncharacterized protein</fullName>
    </submittedName>
</protein>
<reference evidence="1" key="1">
    <citation type="submission" date="2018-02" db="EMBL/GenBank/DDBJ databases">
        <title>Rhizophora mucronata_Transcriptome.</title>
        <authorList>
            <person name="Meera S.P."/>
            <person name="Sreeshan A."/>
            <person name="Augustine A."/>
        </authorList>
    </citation>
    <scope>NUCLEOTIDE SEQUENCE</scope>
    <source>
        <tissue evidence="1">Leaf</tissue>
    </source>
</reference>
<evidence type="ECO:0000313" key="1">
    <source>
        <dbReference type="EMBL" id="MBX61262.1"/>
    </source>
</evidence>
<sequence length="31" mass="3435">MLTPYSSKCGDTAGGPRFCITQIFLVWKSNI</sequence>